<feature type="compositionally biased region" description="Basic and acidic residues" evidence="1">
    <location>
        <begin position="137"/>
        <end position="146"/>
    </location>
</feature>
<protein>
    <submittedName>
        <fullName evidence="2">Uncharacterized protein</fullName>
    </submittedName>
</protein>
<feature type="region of interest" description="Disordered" evidence="1">
    <location>
        <begin position="44"/>
        <end position="146"/>
    </location>
</feature>
<keyword evidence="3" id="KW-1185">Reference proteome</keyword>
<accession>A0ABX1HIR7</accession>
<feature type="compositionally biased region" description="Basic and acidic residues" evidence="1">
    <location>
        <begin position="64"/>
        <end position="82"/>
    </location>
</feature>
<evidence type="ECO:0000256" key="1">
    <source>
        <dbReference type="SAM" id="MobiDB-lite"/>
    </source>
</evidence>
<name>A0ABX1HIR7_9BACT</name>
<gene>
    <name evidence="2" type="ORF">HBN54_001459</name>
</gene>
<dbReference type="RefSeq" id="WP_168672508.1">
    <property type="nucleotide sequence ID" value="NZ_JAAVTK010000003.1"/>
</dbReference>
<proteinExistence type="predicted"/>
<organism evidence="2 3">
    <name type="scientific">Hymenobacter artigasi</name>
    <dbReference type="NCBI Taxonomy" id="2719616"/>
    <lineage>
        <taxon>Bacteria</taxon>
        <taxon>Pseudomonadati</taxon>
        <taxon>Bacteroidota</taxon>
        <taxon>Cytophagia</taxon>
        <taxon>Cytophagales</taxon>
        <taxon>Hymenobacteraceae</taxon>
        <taxon>Hymenobacter</taxon>
    </lineage>
</organism>
<reference evidence="2 3" key="1">
    <citation type="submission" date="2020-03" db="EMBL/GenBank/DDBJ databases">
        <title>Genomic Encyclopedia of Type Strains, Phase IV (KMG-V): Genome sequencing to study the core and pangenomes of soil and plant-associated prokaryotes.</title>
        <authorList>
            <person name="Whitman W."/>
        </authorList>
    </citation>
    <scope>NUCLEOTIDE SEQUENCE [LARGE SCALE GENOMIC DNA]</scope>
    <source>
        <strain evidence="2 3">1B</strain>
    </source>
</reference>
<evidence type="ECO:0000313" key="2">
    <source>
        <dbReference type="EMBL" id="NKI88866.1"/>
    </source>
</evidence>
<sequence>MKPCLLPHPQRPLRSPRQAPHLAASLSRLLGLLAVAVFLLSTAPARAQIEPTKPGKIKAANRRALREDRTTESPYKDSHLDVTRVQLKRGRSTQAVPETRKDLDYKTGTAPNVQPPGFLGLRRKKTNLQRPPAQSGNKKDGPHEKE</sequence>
<comment type="caution">
    <text evidence="2">The sequence shown here is derived from an EMBL/GenBank/DDBJ whole genome shotgun (WGS) entry which is preliminary data.</text>
</comment>
<dbReference type="EMBL" id="JAAVTK010000003">
    <property type="protein sequence ID" value="NKI88866.1"/>
    <property type="molecule type" value="Genomic_DNA"/>
</dbReference>
<evidence type="ECO:0000313" key="3">
    <source>
        <dbReference type="Proteomes" id="UP000717634"/>
    </source>
</evidence>
<dbReference type="Proteomes" id="UP000717634">
    <property type="component" value="Unassembled WGS sequence"/>
</dbReference>